<evidence type="ECO:0000313" key="8">
    <source>
        <dbReference type="Proteomes" id="UP000317257"/>
    </source>
</evidence>
<dbReference type="GO" id="GO:0005680">
    <property type="term" value="C:anaphase-promoting complex"/>
    <property type="evidence" value="ECO:0007669"/>
    <property type="project" value="InterPro"/>
</dbReference>
<dbReference type="SMART" id="SM00028">
    <property type="entry name" value="TPR"/>
    <property type="match status" value="7"/>
</dbReference>
<evidence type="ECO:0000259" key="6">
    <source>
        <dbReference type="Pfam" id="PF04049"/>
    </source>
</evidence>
<dbReference type="Gene3D" id="2.30.29.30">
    <property type="entry name" value="Pleckstrin-homology domain (PH domain)/Phosphotyrosine-binding domain (PTB)"/>
    <property type="match status" value="1"/>
</dbReference>
<feature type="region of interest" description="Disordered" evidence="5">
    <location>
        <begin position="878"/>
        <end position="915"/>
    </location>
</feature>
<keyword evidence="1" id="KW-0132">Cell division</keyword>
<feature type="compositionally biased region" description="Low complexity" evidence="5">
    <location>
        <begin position="232"/>
        <end position="246"/>
    </location>
</feature>
<feature type="compositionally biased region" description="Basic and acidic residues" evidence="5">
    <location>
        <begin position="269"/>
        <end position="280"/>
    </location>
</feature>
<feature type="region of interest" description="Disordered" evidence="5">
    <location>
        <begin position="1039"/>
        <end position="1060"/>
    </location>
</feature>
<feature type="compositionally biased region" description="Pro residues" evidence="5">
    <location>
        <begin position="80"/>
        <end position="90"/>
    </location>
</feature>
<keyword evidence="4" id="KW-0802">TPR repeat</keyword>
<evidence type="ECO:0000256" key="4">
    <source>
        <dbReference type="PROSITE-ProRule" id="PRU00339"/>
    </source>
</evidence>
<feature type="region of interest" description="Disordered" evidence="5">
    <location>
        <begin position="158"/>
        <end position="247"/>
    </location>
</feature>
<feature type="region of interest" description="Disordered" evidence="5">
    <location>
        <begin position="777"/>
        <end position="813"/>
    </location>
</feature>
<feature type="repeat" description="TPR" evidence="4">
    <location>
        <begin position="1295"/>
        <end position="1328"/>
    </location>
</feature>
<feature type="compositionally biased region" description="Polar residues" evidence="5">
    <location>
        <begin position="491"/>
        <end position="500"/>
    </location>
</feature>
<feature type="region of interest" description="Disordered" evidence="5">
    <location>
        <begin position="1502"/>
        <end position="1529"/>
    </location>
</feature>
<feature type="region of interest" description="Disordered" evidence="5">
    <location>
        <begin position="658"/>
        <end position="683"/>
    </location>
</feature>
<feature type="compositionally biased region" description="Basic and acidic residues" evidence="5">
    <location>
        <begin position="34"/>
        <end position="43"/>
    </location>
</feature>
<feature type="compositionally biased region" description="Polar residues" evidence="5">
    <location>
        <begin position="661"/>
        <end position="678"/>
    </location>
</feature>
<feature type="compositionally biased region" description="Basic and acidic residues" evidence="5">
    <location>
        <begin position="158"/>
        <end position="177"/>
    </location>
</feature>
<protein>
    <submittedName>
        <fullName evidence="7">Anaphase-promoting complex subunit 23</fullName>
    </submittedName>
</protein>
<dbReference type="InterPro" id="IPR019734">
    <property type="entry name" value="TPR_rpt"/>
</dbReference>
<accession>A0A5C6G8S9</accession>
<evidence type="ECO:0000256" key="2">
    <source>
        <dbReference type="ARBA" id="ARBA00022776"/>
    </source>
</evidence>
<dbReference type="Gene3D" id="1.25.40.10">
    <property type="entry name" value="Tetratricopeptide repeat domain"/>
    <property type="match status" value="3"/>
</dbReference>
<gene>
    <name evidence="7" type="primary">CDC23</name>
    <name evidence="7" type="ORF">ED733_003123</name>
</gene>
<feature type="domain" description="Cdc23" evidence="6">
    <location>
        <begin position="926"/>
        <end position="1234"/>
    </location>
</feature>
<evidence type="ECO:0000256" key="5">
    <source>
        <dbReference type="SAM" id="MobiDB-lite"/>
    </source>
</evidence>
<organism evidence="7 8">
    <name type="scientific">Metarhizium rileyi (strain RCEF 4871)</name>
    <name type="common">Nomuraea rileyi</name>
    <dbReference type="NCBI Taxonomy" id="1649241"/>
    <lineage>
        <taxon>Eukaryota</taxon>
        <taxon>Fungi</taxon>
        <taxon>Dikarya</taxon>
        <taxon>Ascomycota</taxon>
        <taxon>Pezizomycotina</taxon>
        <taxon>Sordariomycetes</taxon>
        <taxon>Hypocreomycetidae</taxon>
        <taxon>Hypocreales</taxon>
        <taxon>Clavicipitaceae</taxon>
        <taxon>Metarhizium</taxon>
    </lineage>
</organism>
<dbReference type="PANTHER" id="PTHR38700:SF1">
    <property type="entry name" value="PH DOMAIN-CONTAINING PROTEIN"/>
    <property type="match status" value="1"/>
</dbReference>
<dbReference type="Gene3D" id="3.10.20.90">
    <property type="entry name" value="Phosphatidylinositol 3-kinase Catalytic Subunit, Chain A, domain 1"/>
    <property type="match status" value="1"/>
</dbReference>
<evidence type="ECO:0000313" key="7">
    <source>
        <dbReference type="EMBL" id="TWU72283.1"/>
    </source>
</evidence>
<dbReference type="InterPro" id="IPR007192">
    <property type="entry name" value="APC8"/>
</dbReference>
<dbReference type="GO" id="GO:0051301">
    <property type="term" value="P:cell division"/>
    <property type="evidence" value="ECO:0007669"/>
    <property type="project" value="UniProtKB-KW"/>
</dbReference>
<dbReference type="InterPro" id="IPR011993">
    <property type="entry name" value="PH-like_dom_sf"/>
</dbReference>
<feature type="compositionally biased region" description="Polar residues" evidence="5">
    <location>
        <begin position="46"/>
        <end position="56"/>
    </location>
</feature>
<dbReference type="Pfam" id="PF13181">
    <property type="entry name" value="TPR_8"/>
    <property type="match status" value="2"/>
</dbReference>
<dbReference type="InterPro" id="IPR029071">
    <property type="entry name" value="Ubiquitin-like_domsf"/>
</dbReference>
<dbReference type="SUPFAM" id="SSF54236">
    <property type="entry name" value="Ubiquitin-like"/>
    <property type="match status" value="1"/>
</dbReference>
<name>A0A5C6G8S9_METRR</name>
<dbReference type="Pfam" id="PF04049">
    <property type="entry name" value="ANAPC8"/>
    <property type="match status" value="1"/>
</dbReference>
<dbReference type="InterPro" id="IPR011990">
    <property type="entry name" value="TPR-like_helical_dom_sf"/>
</dbReference>
<feature type="region of interest" description="Disordered" evidence="5">
    <location>
        <begin position="24"/>
        <end position="97"/>
    </location>
</feature>
<feature type="compositionally biased region" description="Low complexity" evidence="5">
    <location>
        <begin position="179"/>
        <end position="224"/>
    </location>
</feature>
<evidence type="ECO:0000256" key="1">
    <source>
        <dbReference type="ARBA" id="ARBA00022618"/>
    </source>
</evidence>
<dbReference type="EMBL" id="SBHS01000030">
    <property type="protein sequence ID" value="TWU72283.1"/>
    <property type="molecule type" value="Genomic_DNA"/>
</dbReference>
<dbReference type="PROSITE" id="PS50005">
    <property type="entry name" value="TPR"/>
    <property type="match status" value="2"/>
</dbReference>
<comment type="caution">
    <text evidence="7">The sequence shown here is derived from an EMBL/GenBank/DDBJ whole genome shotgun (WGS) entry which is preliminary data.</text>
</comment>
<feature type="region of interest" description="Disordered" evidence="5">
    <location>
        <begin position="491"/>
        <end position="533"/>
    </location>
</feature>
<dbReference type="Pfam" id="PF13414">
    <property type="entry name" value="TPR_11"/>
    <property type="match status" value="1"/>
</dbReference>
<feature type="region of interest" description="Disordered" evidence="5">
    <location>
        <begin position="260"/>
        <end position="280"/>
    </location>
</feature>
<sequence length="1591" mass="175540">MDVVDLGLIEAVPAARQSYSRYRSLRGKSVSSRRQVDVFRDDGLSDSGSNYSGIEQSSSSDSLRSRSKSVSNYRSAPKPQESPPPMPPLPRGVLAPRSNNFPVPSSLKILDNLKCALFRPDNPPWRSVSVINKPANRHLGSTDGDSSAAAGPQFLEGQADREGDQQQDDRSDNRDDIDAVQVQVQAQVQAVQVPSQEQEPAQEQQQQQQQQQPAQEQQEQPAQEQEQEQEQEQPQKQVQPQLQKPAADVEGTCNIELTEAPCQSAQDSKQPHPKSDEDIDAKGHANHLADEVARLEAETDRILAEQKKLDLARLQAQFVTPPPKPKRQLLEKLVFFSRSKRSAAGGGSQPGTPSSIVSAIFSPTISQSSRDSSIEEPPTPVLPALNMSFIEPGGKGIVPQTDAPVSASNGGERCPIQRITVRCFSSTINLPVTADTSPIDILQATADKTTHSLSPETCVILECYSVLGLERRLRRYESVRDVMNSWDRDQQNSLLVTTPDSPDGHQDLDLKSAHRGEEPPQGFSMQMHHSSKPGKWNKRWVTLLENGQIFAAKSPNAKPSDKDSVVLCHMTDFDIYSPRESEMRRNLKPPKKFCYAIKSQQKTVVFANGENFVHFFSTEDAQQATGFYGKVHAWRSWYLVNRIVDLQKKNRVPQIAFDPKSNATRSSNRSIKNGNTNARAAPTAAEQGAEESLMNVNAFRMSQIVITPEEAMARRSASVRSKSSIHRSGTVRTKASAAVGVPKTLKETETEFAAGCLLGNAYEKLKQSDAVSAASKQASGPFTEAPSLLNGGISSSSSDAPDQTKEGKKEPEAMSWFPSAAEHSARIRSQSVHTQPIYQQRRPMTTDMTANAPLTRSERHAAPLLTFSKGFPEPPRFREGPAGSRQAPGQPLINCATGGAAREPRDSAPRKNMSRPMALSAQEVLQLRGALQDAVVKCSERCLYQSAKWAAELLNALPETADEDDRVSLADGSDRTSPIFAPNLDPDEAALEAKELSKYLLAKSLFDCKEFDRCAAVFLPESLLSSVLSSHSEASVAASSQRSKGKAKATEGSRASGAAPLPKLSQKSLFLALYAKLMSGEKRRNEESEMVMGPQDLGTVVNKQLLVIGRFLSAWFKERTTTDDDVLGSQGWLEYLYGMVLAKEKNDAQAMDYFIRSVHKYPMNWGCWLEMTSIISRVEELNQIARHCPQNIVSFMFHLHTSLELYQQTPNLANSLEQLLSIFPTSSFLLTCNALLAYHAKDLMAAEHHFSRLLSLHPHRLDSLDHYSNILYVLNMRPKLAFVAHLCSSVDKFRPESCVVIGNYYSLLSMHEKAVQYFRRALTLDRSCLSAWTLMGHEYVELKNTHAAIESYRRAVDVNRRDYRAWYGLGQTYEMLEMHTYSLWYYKKAAGLRPWDGKMWMAVGSCLQKMGRERDGIKALKRALLADAYYDVGSSFGSGGDLLGARGATGHMDPEILLQIAAMYDQLGEEEEAKAYMELCVAQEEGGAAEASNLGESVVIHTDSPASEDCPDGEDRPPGADGAGEGTGVTAATSRARMWLAKFAMRTSDYTTANRLATELCQDGVEVEEAKALVREIRSRMEASDMFGSDS</sequence>
<dbReference type="PANTHER" id="PTHR38700">
    <property type="entry name" value="YALI0E22418P"/>
    <property type="match status" value="1"/>
</dbReference>
<keyword evidence="2" id="KW-0498">Mitosis</keyword>
<reference evidence="8" key="1">
    <citation type="submission" date="2018-12" db="EMBL/GenBank/DDBJ databases">
        <title>The complete genome of Metarhizium rileyi, a key fungal pathogen of Lepidoptera.</title>
        <authorList>
            <person name="Binneck E."/>
            <person name="Lastra C.C.L."/>
            <person name="Sosa-Gomez D.R."/>
        </authorList>
    </citation>
    <scope>NUCLEOTIDE SEQUENCE [LARGE SCALE GENOMIC DNA]</scope>
    <source>
        <strain evidence="8">Cep018-CH2</strain>
    </source>
</reference>
<keyword evidence="3" id="KW-0131">Cell cycle</keyword>
<feature type="repeat" description="TPR" evidence="4">
    <location>
        <begin position="1329"/>
        <end position="1362"/>
    </location>
</feature>
<feature type="compositionally biased region" description="Basic and acidic residues" evidence="5">
    <location>
        <begin position="502"/>
        <end position="518"/>
    </location>
</feature>
<feature type="compositionally biased region" description="Basic and acidic residues" evidence="5">
    <location>
        <begin position="802"/>
        <end position="812"/>
    </location>
</feature>
<dbReference type="SUPFAM" id="SSF48452">
    <property type="entry name" value="TPR-like"/>
    <property type="match status" value="2"/>
</dbReference>
<dbReference type="Proteomes" id="UP000317257">
    <property type="component" value="Unassembled WGS sequence"/>
</dbReference>
<proteinExistence type="predicted"/>
<evidence type="ECO:0000256" key="3">
    <source>
        <dbReference type="ARBA" id="ARBA00023306"/>
    </source>
</evidence>